<comment type="similarity">
    <text evidence="2 14">In the C-terminal section; belongs to the peptidase M41 family.</text>
</comment>
<keyword evidence="9 14" id="KW-0067">ATP-binding</keyword>
<dbReference type="InterPro" id="IPR000642">
    <property type="entry name" value="Peptidase_M41"/>
</dbReference>
<dbReference type="InterPro" id="IPR050928">
    <property type="entry name" value="ATP-dep_Zn_Metalloprotease"/>
</dbReference>
<feature type="binding site" evidence="14">
    <location>
        <position position="589"/>
    </location>
    <ligand>
        <name>Zn(2+)</name>
        <dbReference type="ChEBI" id="CHEBI:29105"/>
        <note>catalytic</note>
    </ligand>
</feature>
<evidence type="ECO:0000256" key="10">
    <source>
        <dbReference type="ARBA" id="ARBA00022989"/>
    </source>
</evidence>
<feature type="compositionally biased region" description="Polar residues" evidence="16">
    <location>
        <begin position="1"/>
        <end position="11"/>
    </location>
</feature>
<evidence type="ECO:0000256" key="12">
    <source>
        <dbReference type="ARBA" id="ARBA00023136"/>
    </source>
</evidence>
<dbReference type="PANTHER" id="PTHR43655">
    <property type="entry name" value="ATP-DEPENDENT PROTEASE"/>
    <property type="match status" value="1"/>
</dbReference>
<evidence type="ECO:0000256" key="4">
    <source>
        <dbReference type="ARBA" id="ARBA00022692"/>
    </source>
</evidence>
<name>A0AA46I593_9FUSO</name>
<dbReference type="NCBIfam" id="TIGR01241">
    <property type="entry name" value="FtsH_fam"/>
    <property type="match status" value="1"/>
</dbReference>
<dbReference type="Pfam" id="PF00004">
    <property type="entry name" value="AAA"/>
    <property type="match status" value="1"/>
</dbReference>
<accession>A0AA46I593</accession>
<reference evidence="18 19" key="1">
    <citation type="submission" date="2019-03" db="EMBL/GenBank/DDBJ databases">
        <title>Genomic Encyclopedia of Type Strains, Phase IV (KMG-IV): sequencing the most valuable type-strain genomes for metagenomic binning, comparative biology and taxonomic classification.</title>
        <authorList>
            <person name="Goeker M."/>
        </authorList>
    </citation>
    <scope>NUCLEOTIDE SEQUENCE [LARGE SCALE GENOMIC DNA]</scope>
    <source>
        <strain evidence="18 19">DSM 100055</strain>
    </source>
</reference>
<evidence type="ECO:0000256" key="13">
    <source>
        <dbReference type="ARBA" id="ARBA00061570"/>
    </source>
</evidence>
<dbReference type="PANTHER" id="PTHR43655:SF2">
    <property type="entry name" value="AFG3 LIKE MATRIX AAA PEPTIDASE SUBUNIT 2, ISOFORM A"/>
    <property type="match status" value="1"/>
</dbReference>
<proteinExistence type="inferred from homology"/>
<evidence type="ECO:0000256" key="5">
    <source>
        <dbReference type="ARBA" id="ARBA00022723"/>
    </source>
</evidence>
<comment type="subunit">
    <text evidence="14">Homohexamer.</text>
</comment>
<dbReference type="GO" id="GO:0004222">
    <property type="term" value="F:metalloendopeptidase activity"/>
    <property type="evidence" value="ECO:0007669"/>
    <property type="project" value="InterPro"/>
</dbReference>
<dbReference type="EMBL" id="SOBG01000007">
    <property type="protein sequence ID" value="TDT68635.1"/>
    <property type="molecule type" value="Genomic_DNA"/>
</dbReference>
<dbReference type="GO" id="GO:0005886">
    <property type="term" value="C:plasma membrane"/>
    <property type="evidence" value="ECO:0007669"/>
    <property type="project" value="UniProtKB-SubCell"/>
</dbReference>
<dbReference type="GO" id="GO:0005524">
    <property type="term" value="F:ATP binding"/>
    <property type="evidence" value="ECO:0007669"/>
    <property type="project" value="UniProtKB-UniRule"/>
</dbReference>
<dbReference type="PROSITE" id="PS00674">
    <property type="entry name" value="AAA"/>
    <property type="match status" value="1"/>
</dbReference>
<feature type="compositionally biased region" description="Basic and acidic residues" evidence="16">
    <location>
        <begin position="12"/>
        <end position="64"/>
    </location>
</feature>
<dbReference type="Pfam" id="PF01434">
    <property type="entry name" value="Peptidase_M41"/>
    <property type="match status" value="1"/>
</dbReference>
<dbReference type="InterPro" id="IPR011546">
    <property type="entry name" value="Pept_M41_FtsH_extracell"/>
</dbReference>
<dbReference type="InterPro" id="IPR041569">
    <property type="entry name" value="AAA_lid_3"/>
</dbReference>
<dbReference type="EC" id="3.4.24.-" evidence="14"/>
<dbReference type="InterPro" id="IPR037219">
    <property type="entry name" value="Peptidase_M41-like"/>
</dbReference>
<dbReference type="FunFam" id="3.40.50.300:FF:000001">
    <property type="entry name" value="ATP-dependent zinc metalloprotease FtsH"/>
    <property type="match status" value="1"/>
</dbReference>
<dbReference type="HAMAP" id="MF_01458">
    <property type="entry name" value="FtsH"/>
    <property type="match status" value="1"/>
</dbReference>
<comment type="cofactor">
    <cofactor evidence="14">
        <name>Zn(2+)</name>
        <dbReference type="ChEBI" id="CHEBI:29105"/>
    </cofactor>
    <text evidence="14">Binds 1 zinc ion per subunit.</text>
</comment>
<organism evidence="18 19">
    <name type="scientific">Hypnocyclicus thermotrophus</name>
    <dbReference type="NCBI Taxonomy" id="1627895"/>
    <lineage>
        <taxon>Bacteria</taxon>
        <taxon>Fusobacteriati</taxon>
        <taxon>Fusobacteriota</taxon>
        <taxon>Fusobacteriia</taxon>
        <taxon>Fusobacteriales</taxon>
        <taxon>Fusobacteriaceae</taxon>
        <taxon>Hypnocyclicus</taxon>
    </lineage>
</organism>
<evidence type="ECO:0000256" key="15">
    <source>
        <dbReference type="RuleBase" id="RU003651"/>
    </source>
</evidence>
<gene>
    <name evidence="14" type="primary">ftsH</name>
    <name evidence="18" type="ORF">EV215_1702</name>
</gene>
<dbReference type="SUPFAM" id="SSF52540">
    <property type="entry name" value="P-loop containing nucleoside triphosphate hydrolases"/>
    <property type="match status" value="1"/>
</dbReference>
<dbReference type="Gene3D" id="3.30.720.210">
    <property type="match status" value="1"/>
</dbReference>
<comment type="subcellular location">
    <subcellularLocation>
        <location evidence="14">Cell membrane</location>
        <topology evidence="14">Multi-pass membrane protein</topology>
        <orientation evidence="14">Cytoplasmic side</orientation>
    </subcellularLocation>
    <subcellularLocation>
        <location evidence="1">Membrane</location>
    </subcellularLocation>
</comment>
<keyword evidence="18" id="KW-0131">Cell cycle</keyword>
<dbReference type="Proteomes" id="UP000294678">
    <property type="component" value="Unassembled WGS sequence"/>
</dbReference>
<dbReference type="Gene3D" id="1.10.8.60">
    <property type="match status" value="1"/>
</dbReference>
<keyword evidence="19" id="KW-1185">Reference proteome</keyword>
<keyword evidence="4 14" id="KW-0812">Transmembrane</keyword>
<dbReference type="SUPFAM" id="SSF140990">
    <property type="entry name" value="FtsH protease domain-like"/>
    <property type="match status" value="1"/>
</dbReference>
<evidence type="ECO:0000313" key="19">
    <source>
        <dbReference type="Proteomes" id="UP000294678"/>
    </source>
</evidence>
<feature type="transmembrane region" description="Helical" evidence="14">
    <location>
        <begin position="92"/>
        <end position="109"/>
    </location>
</feature>
<dbReference type="Gene3D" id="1.20.58.760">
    <property type="entry name" value="Peptidase M41"/>
    <property type="match status" value="1"/>
</dbReference>
<evidence type="ECO:0000256" key="14">
    <source>
        <dbReference type="HAMAP-Rule" id="MF_01458"/>
    </source>
</evidence>
<dbReference type="GO" id="GO:0008270">
    <property type="term" value="F:zinc ion binding"/>
    <property type="evidence" value="ECO:0007669"/>
    <property type="project" value="UniProtKB-UniRule"/>
</dbReference>
<feature type="active site" evidence="14">
    <location>
        <position position="513"/>
    </location>
</feature>
<protein>
    <recommendedName>
        <fullName evidence="14">ATP-dependent zinc metalloprotease FtsH</fullName>
        <ecNumber evidence="14">3.4.24.-</ecNumber>
    </recommendedName>
</protein>
<dbReference type="GO" id="GO:0051301">
    <property type="term" value="P:cell division"/>
    <property type="evidence" value="ECO:0007669"/>
    <property type="project" value="UniProtKB-KW"/>
</dbReference>
<dbReference type="GO" id="GO:0006508">
    <property type="term" value="P:proteolysis"/>
    <property type="evidence" value="ECO:0007669"/>
    <property type="project" value="UniProtKB-KW"/>
</dbReference>
<evidence type="ECO:0000256" key="3">
    <source>
        <dbReference type="ARBA" id="ARBA00022670"/>
    </source>
</evidence>
<evidence type="ECO:0000313" key="18">
    <source>
        <dbReference type="EMBL" id="TDT68635.1"/>
    </source>
</evidence>
<comment type="function">
    <text evidence="14">Acts as a processive, ATP-dependent zinc metallopeptidase for both cytoplasmic and membrane proteins. Plays a role in the quality control of integral membrane proteins.</text>
</comment>
<evidence type="ECO:0000256" key="9">
    <source>
        <dbReference type="ARBA" id="ARBA00022840"/>
    </source>
</evidence>
<keyword evidence="3 14" id="KW-0645">Protease</keyword>
<feature type="domain" description="AAA+ ATPase" evidence="17">
    <location>
        <begin position="282"/>
        <end position="421"/>
    </location>
</feature>
<dbReference type="GO" id="GO:0030163">
    <property type="term" value="P:protein catabolic process"/>
    <property type="evidence" value="ECO:0007669"/>
    <property type="project" value="UniProtKB-UniRule"/>
</dbReference>
<sequence>MNNDYENQNNSHENEDVQKNEDIQNENKESNDSNEKLDSKENKKEENKKENKTNEEKKDKKEDTKKDKDKILEELFSDENSEKKLKVNFKNIVLILFVIVLIISLPNLLSTSTTQTIKEVSYTEFINTLKNGNILRVEEKEDYLYAYDDVTKQKYKTKMITYRISQDEKLMKIIDEKNIDVISLEPDRMPLLLTNIFLSWSPMILLIVVWIFLLNRMNRGNSNSGGPQIFNIGKSKTKDGTSQKVKVTFNDVAGADEAKVELQEIVEFLKEPKKFLKAGAKIPKGVLLMGAPGTGKTLLAKAVAGEANVPFFSISGSEFVEMFVGVGASRVRDLFGKARKNAPCIVFIDEIDAVGRKRGSGQGGGNDEREQTLNQLLVEMDGFGNDETIIVIAATNRPEILDKALMRPGRFDRQVVVDRPDKKGREEILKVHSKNKKLAEDVDLQVVARKTPGFVGADLANLLNEAAILAARDNRVVITMADLEEASEKVSIGPERKSRLTIEKEKYIVAYHEVGHTLVQWMIPHTDPVHKVTIVPRGMAALGYTMSLPTEDKYLKSKNEYLSELQALLGGRAAEELVFGDITTGASNDIERATKMALAMVTRFGMVDKFGPLMLDDSQEGEWFKQRIYSEDTAKLIDAEVKKLINDAYNSAKKILSDNIELLEKISLQLLEKETIMSEELEEIIGFPQVKEDFLKDTITENLKKYKN</sequence>
<dbReference type="CDD" id="cd19501">
    <property type="entry name" value="RecA-like_FtsH"/>
    <property type="match status" value="1"/>
</dbReference>
<evidence type="ECO:0000256" key="2">
    <source>
        <dbReference type="ARBA" id="ARBA00010044"/>
    </source>
</evidence>
<evidence type="ECO:0000256" key="16">
    <source>
        <dbReference type="SAM" id="MobiDB-lite"/>
    </source>
</evidence>
<comment type="caution">
    <text evidence="18">The sequence shown here is derived from an EMBL/GenBank/DDBJ whole genome shotgun (WGS) entry which is preliminary data.</text>
</comment>
<dbReference type="InterPro" id="IPR027417">
    <property type="entry name" value="P-loop_NTPase"/>
</dbReference>
<feature type="transmembrane region" description="Helical" evidence="14">
    <location>
        <begin position="192"/>
        <end position="214"/>
    </location>
</feature>
<dbReference type="InterPro" id="IPR003960">
    <property type="entry name" value="ATPase_AAA_CS"/>
</dbReference>
<keyword evidence="18" id="KW-0132">Cell division</keyword>
<dbReference type="AlphaFoldDB" id="A0AA46I593"/>
<keyword evidence="8 14" id="KW-0862">Zinc</keyword>
<dbReference type="GO" id="GO:0004176">
    <property type="term" value="F:ATP-dependent peptidase activity"/>
    <property type="evidence" value="ECO:0007669"/>
    <property type="project" value="InterPro"/>
</dbReference>
<dbReference type="InterPro" id="IPR003959">
    <property type="entry name" value="ATPase_AAA_core"/>
</dbReference>
<keyword evidence="11 14" id="KW-0482">Metalloprotease</keyword>
<keyword evidence="10 14" id="KW-1133">Transmembrane helix</keyword>
<keyword evidence="12 14" id="KW-0472">Membrane</keyword>
<evidence type="ECO:0000256" key="1">
    <source>
        <dbReference type="ARBA" id="ARBA00004370"/>
    </source>
</evidence>
<comment type="similarity">
    <text evidence="13 14">In the central section; belongs to the AAA ATPase family.</text>
</comment>
<dbReference type="FunFam" id="1.20.58.760:FF:000001">
    <property type="entry name" value="ATP-dependent zinc metalloprotease FtsH"/>
    <property type="match status" value="1"/>
</dbReference>
<keyword evidence="14" id="KW-1003">Cell membrane</keyword>
<dbReference type="GO" id="GO:0016887">
    <property type="term" value="F:ATP hydrolysis activity"/>
    <property type="evidence" value="ECO:0007669"/>
    <property type="project" value="UniProtKB-UniRule"/>
</dbReference>
<evidence type="ECO:0000256" key="7">
    <source>
        <dbReference type="ARBA" id="ARBA00022801"/>
    </source>
</evidence>
<dbReference type="SMART" id="SM00382">
    <property type="entry name" value="AAA"/>
    <property type="match status" value="1"/>
</dbReference>
<dbReference type="InterPro" id="IPR003593">
    <property type="entry name" value="AAA+_ATPase"/>
</dbReference>
<dbReference type="InterPro" id="IPR005936">
    <property type="entry name" value="FtsH"/>
</dbReference>
<keyword evidence="7 14" id="KW-0378">Hydrolase</keyword>
<comment type="similarity">
    <text evidence="15">Belongs to the AAA ATPase family.</text>
</comment>
<evidence type="ECO:0000256" key="11">
    <source>
        <dbReference type="ARBA" id="ARBA00023049"/>
    </source>
</evidence>
<dbReference type="RefSeq" id="WP_134113566.1">
    <property type="nucleotide sequence ID" value="NZ_SOBG01000007.1"/>
</dbReference>
<feature type="binding site" evidence="14">
    <location>
        <position position="512"/>
    </location>
    <ligand>
        <name>Zn(2+)</name>
        <dbReference type="ChEBI" id="CHEBI:29105"/>
        <note>catalytic</note>
    </ligand>
</feature>
<keyword evidence="5 14" id="KW-0479">Metal-binding</keyword>
<dbReference type="Pfam" id="PF17862">
    <property type="entry name" value="AAA_lid_3"/>
    <property type="match status" value="1"/>
</dbReference>
<evidence type="ECO:0000259" key="17">
    <source>
        <dbReference type="SMART" id="SM00382"/>
    </source>
</evidence>
<feature type="binding site" evidence="14">
    <location>
        <begin position="290"/>
        <end position="297"/>
    </location>
    <ligand>
        <name>ATP</name>
        <dbReference type="ChEBI" id="CHEBI:30616"/>
    </ligand>
</feature>
<dbReference type="FunFam" id="1.10.8.60:FF:000001">
    <property type="entry name" value="ATP-dependent zinc metalloprotease FtsH"/>
    <property type="match status" value="1"/>
</dbReference>
<evidence type="ECO:0000256" key="8">
    <source>
        <dbReference type="ARBA" id="ARBA00022833"/>
    </source>
</evidence>
<keyword evidence="6 14" id="KW-0547">Nucleotide-binding</keyword>
<evidence type="ECO:0000256" key="6">
    <source>
        <dbReference type="ARBA" id="ARBA00022741"/>
    </source>
</evidence>
<feature type="binding site" evidence="14">
    <location>
        <position position="516"/>
    </location>
    <ligand>
        <name>Zn(2+)</name>
        <dbReference type="ChEBI" id="CHEBI:29105"/>
        <note>catalytic</note>
    </ligand>
</feature>
<feature type="region of interest" description="Disordered" evidence="16">
    <location>
        <begin position="1"/>
        <end position="64"/>
    </location>
</feature>
<dbReference type="Pfam" id="PF06480">
    <property type="entry name" value="FtsH_ext"/>
    <property type="match status" value="1"/>
</dbReference>
<dbReference type="Gene3D" id="3.40.50.300">
    <property type="entry name" value="P-loop containing nucleotide triphosphate hydrolases"/>
    <property type="match status" value="1"/>
</dbReference>